<dbReference type="SUPFAM" id="SSF48452">
    <property type="entry name" value="TPR-like"/>
    <property type="match status" value="1"/>
</dbReference>
<dbReference type="InterPro" id="IPR001258">
    <property type="entry name" value="NHL_repeat"/>
</dbReference>
<dbReference type="EMBL" id="FMVM01000002">
    <property type="protein sequence ID" value="SCY03782.1"/>
    <property type="molecule type" value="Genomic_DNA"/>
</dbReference>
<organism evidence="5 6">
    <name type="scientific">Paenibacillus polysaccharolyticus</name>
    <dbReference type="NCBI Taxonomy" id="582692"/>
    <lineage>
        <taxon>Bacteria</taxon>
        <taxon>Bacillati</taxon>
        <taxon>Bacillota</taxon>
        <taxon>Bacilli</taxon>
        <taxon>Bacillales</taxon>
        <taxon>Paenibacillaceae</taxon>
        <taxon>Paenibacillus</taxon>
    </lineage>
</organism>
<dbReference type="AlphaFoldDB" id="A0A1G5CN17"/>
<protein>
    <submittedName>
        <fullName evidence="5">NHL repeat-containing protein</fullName>
    </submittedName>
</protein>
<evidence type="ECO:0000256" key="1">
    <source>
        <dbReference type="ARBA" id="ARBA00022737"/>
    </source>
</evidence>
<dbReference type="SUPFAM" id="SSF101898">
    <property type="entry name" value="NHL repeat"/>
    <property type="match status" value="1"/>
</dbReference>
<dbReference type="Pfam" id="PF01436">
    <property type="entry name" value="NHL"/>
    <property type="match status" value="1"/>
</dbReference>
<dbReference type="InterPro" id="IPR011042">
    <property type="entry name" value="6-blade_b-propeller_TolB-like"/>
</dbReference>
<name>A0A1G5CN17_9BACL</name>
<feature type="signal peptide" evidence="4">
    <location>
        <begin position="1"/>
        <end position="35"/>
    </location>
</feature>
<keyword evidence="4" id="KW-0732">Signal</keyword>
<feature type="transmembrane region" description="Helical" evidence="3">
    <location>
        <begin position="458"/>
        <end position="478"/>
    </location>
</feature>
<evidence type="ECO:0000256" key="4">
    <source>
        <dbReference type="SAM" id="SignalP"/>
    </source>
</evidence>
<evidence type="ECO:0000256" key="3">
    <source>
        <dbReference type="SAM" id="Phobius"/>
    </source>
</evidence>
<keyword evidence="1" id="KW-0677">Repeat</keyword>
<dbReference type="STRING" id="582692.SAMN05720606_102145"/>
<evidence type="ECO:0000313" key="5">
    <source>
        <dbReference type="EMBL" id="SCY03782.1"/>
    </source>
</evidence>
<feature type="chain" id="PRO_5011591114" evidence="4">
    <location>
        <begin position="36"/>
        <end position="491"/>
    </location>
</feature>
<evidence type="ECO:0000256" key="2">
    <source>
        <dbReference type="PROSITE-ProRule" id="PRU00504"/>
    </source>
</evidence>
<reference evidence="6" key="1">
    <citation type="submission" date="2016-10" db="EMBL/GenBank/DDBJ databases">
        <authorList>
            <person name="Varghese N."/>
            <person name="Submissions S."/>
        </authorList>
    </citation>
    <scope>NUCLEOTIDE SEQUENCE [LARGE SCALE GENOMIC DNA]</scope>
    <source>
        <strain evidence="6">BL9</strain>
    </source>
</reference>
<dbReference type="Proteomes" id="UP000198538">
    <property type="component" value="Unassembled WGS sequence"/>
</dbReference>
<sequence>MQHSTRKSTWKERKWVIMGMVCLLLFSSAALPASADGDPDAYHYSYYGDTVPAPAAYEATTIITGKKLNITPFKEPSDMHVTADERVYVLDSGNGRIVEMDRNFKLVRTIESFQNDGKTDQFKNPQGLFVTEKGDLLVADSDNQRVVHLDNKGKLVKIVAEPKSDLLNEDFQFKPMRIVMDQGERIYVMAAGVFDGFMEFSADGEFSSFIGANRVQVDPVEYLWKRFATREQRSQMVMFTPTEFTNLDMDKEGFIYATSGDRGKDPIKKLNAQGTDILRREGYSAPQGDLRYTTEAGPSRLIDVDVGDSDMYSVLDSNRGRIFTYNGDGYLLHIFGGIGNRMGMFNTPVALERAGDRMLVLDKALGEITVFQTTEYGRTLHDAVRSYYNGEEDQSSELFAKAAEMNANLEYAYAGIGKALLRQKEYAESAQYFKQSMERQGYSKAFLLYRKELMREHFSWVMSGIFLAVAAFVTIAIVRRQKRRTTNAGIK</sequence>
<dbReference type="Gene3D" id="2.120.10.30">
    <property type="entry name" value="TolB, C-terminal domain"/>
    <property type="match status" value="2"/>
</dbReference>
<keyword evidence="3" id="KW-1133">Transmembrane helix</keyword>
<dbReference type="PROSITE" id="PS51125">
    <property type="entry name" value="NHL"/>
    <property type="match status" value="1"/>
</dbReference>
<dbReference type="GO" id="GO:0008270">
    <property type="term" value="F:zinc ion binding"/>
    <property type="evidence" value="ECO:0007669"/>
    <property type="project" value="UniProtKB-KW"/>
</dbReference>
<evidence type="ECO:0000313" key="6">
    <source>
        <dbReference type="Proteomes" id="UP000198538"/>
    </source>
</evidence>
<dbReference type="PANTHER" id="PTHR24104">
    <property type="entry name" value="E3 UBIQUITIN-PROTEIN LIGASE NHLRC1-RELATED"/>
    <property type="match status" value="1"/>
</dbReference>
<accession>A0A1G5CN17</accession>
<keyword evidence="3" id="KW-0812">Transmembrane</keyword>
<proteinExistence type="predicted"/>
<feature type="repeat" description="NHL" evidence="2">
    <location>
        <begin position="121"/>
        <end position="152"/>
    </location>
</feature>
<keyword evidence="6" id="KW-1185">Reference proteome</keyword>
<dbReference type="CDD" id="cd05819">
    <property type="entry name" value="NHL"/>
    <property type="match status" value="1"/>
</dbReference>
<dbReference type="InterPro" id="IPR011990">
    <property type="entry name" value="TPR-like_helical_dom_sf"/>
</dbReference>
<dbReference type="InterPro" id="IPR050952">
    <property type="entry name" value="TRIM-NHL_E3_ligases"/>
</dbReference>
<keyword evidence="3" id="KW-0472">Membrane</keyword>
<dbReference type="PANTHER" id="PTHR24104:SF25">
    <property type="entry name" value="PROTEIN LIN-41"/>
    <property type="match status" value="1"/>
</dbReference>
<gene>
    <name evidence="5" type="ORF">SAMN05720606_102145</name>
</gene>